<feature type="transmembrane region" description="Helical" evidence="1">
    <location>
        <begin position="12"/>
        <end position="38"/>
    </location>
</feature>
<dbReference type="EMBL" id="JBHLVX010000002">
    <property type="protein sequence ID" value="MFC0266525.1"/>
    <property type="molecule type" value="Genomic_DNA"/>
</dbReference>
<evidence type="ECO:0000313" key="3">
    <source>
        <dbReference type="Proteomes" id="UP001589814"/>
    </source>
</evidence>
<evidence type="ECO:0000313" key="2">
    <source>
        <dbReference type="EMBL" id="MFC0266525.1"/>
    </source>
</evidence>
<dbReference type="InterPro" id="IPR032092">
    <property type="entry name" value="PilW"/>
</dbReference>
<reference evidence="2 3" key="1">
    <citation type="submission" date="2024-09" db="EMBL/GenBank/DDBJ databases">
        <authorList>
            <person name="Sun Q."/>
            <person name="Mori K."/>
        </authorList>
    </citation>
    <scope>NUCLEOTIDE SEQUENCE [LARGE SCALE GENOMIC DNA]</scope>
    <source>
        <strain evidence="2 3">CCM 7415</strain>
    </source>
</reference>
<keyword evidence="1" id="KW-0472">Membrane</keyword>
<dbReference type="Pfam" id="PF16074">
    <property type="entry name" value="PilW"/>
    <property type="match status" value="1"/>
</dbReference>
<dbReference type="SUPFAM" id="SSF54523">
    <property type="entry name" value="Pili subunits"/>
    <property type="match status" value="1"/>
</dbReference>
<sequence>MRRASLDRHRQGGATLLELMIAMAIGAVVVAGMVMLYMQTSRAFVQQQAMADLQARGRLATQLIAGDLRQSGFWGEVIAPEVPDDIANDDFPANAGFDLFAIENALPVWGGNAEEAGRIGLPMADSMIPGSQAVGVRYANESRGPCLDVDDNRRLTVSTGSCTHWRLAQALYHLRRVDGGAPALYVTRRGSGNASETSEVVRYVERLEVEWGIDSNRDGSADHFFSGNGVEARSWSINAWRQVVAARLYVLVRSERPVLNAPARDFMIGGQSVTRDDGYLRRLFTTTVTIRNNRLRQQGNGY</sequence>
<dbReference type="NCBIfam" id="TIGR02532">
    <property type="entry name" value="IV_pilin_GFxxxE"/>
    <property type="match status" value="1"/>
</dbReference>
<keyword evidence="1" id="KW-0812">Transmembrane</keyword>
<proteinExistence type="predicted"/>
<gene>
    <name evidence="2" type="ORF">ACFFHW_00695</name>
</gene>
<evidence type="ECO:0000256" key="1">
    <source>
        <dbReference type="SAM" id="Phobius"/>
    </source>
</evidence>
<protein>
    <submittedName>
        <fullName evidence="2">PilW family protein</fullName>
    </submittedName>
</protein>
<dbReference type="InterPro" id="IPR012902">
    <property type="entry name" value="N_methyl_site"/>
</dbReference>
<keyword evidence="3" id="KW-1185">Reference proteome</keyword>
<name>A0ABV6FYQ2_9GAMM</name>
<dbReference type="Pfam" id="PF07963">
    <property type="entry name" value="N_methyl"/>
    <property type="match status" value="1"/>
</dbReference>
<accession>A0ABV6FYQ2</accession>
<comment type="caution">
    <text evidence="2">The sequence shown here is derived from an EMBL/GenBank/DDBJ whole genome shotgun (WGS) entry which is preliminary data.</text>
</comment>
<dbReference type="Proteomes" id="UP001589814">
    <property type="component" value="Unassembled WGS sequence"/>
</dbReference>
<dbReference type="RefSeq" id="WP_019952318.1">
    <property type="nucleotide sequence ID" value="NZ_JBHLVX010000002.1"/>
</dbReference>
<organism evidence="2 3">
    <name type="scientific">Kushneria aurantia</name>
    <dbReference type="NCBI Taxonomy" id="504092"/>
    <lineage>
        <taxon>Bacteria</taxon>
        <taxon>Pseudomonadati</taxon>
        <taxon>Pseudomonadota</taxon>
        <taxon>Gammaproteobacteria</taxon>
        <taxon>Oceanospirillales</taxon>
        <taxon>Halomonadaceae</taxon>
        <taxon>Kushneria</taxon>
    </lineage>
</organism>
<keyword evidence="1" id="KW-1133">Transmembrane helix</keyword>
<dbReference type="InterPro" id="IPR045584">
    <property type="entry name" value="Pilin-like"/>
</dbReference>